<dbReference type="KEGG" id="kpin:30169785"/>
<dbReference type="GeneID" id="30169785"/>
<reference evidence="7" key="2">
    <citation type="submission" date="2013-07" db="EMBL/GenBank/DDBJ databases">
        <authorList>
            <consortium name="The Broad Institute Genome Sequencing Platform"/>
            <person name="Cuomo C."/>
            <person name="Litvintseva A."/>
            <person name="Chen Y."/>
            <person name="Heitman J."/>
            <person name="Sun S."/>
            <person name="Springer D."/>
            <person name="Dromer F."/>
            <person name="Young S.K."/>
            <person name="Zeng Q."/>
            <person name="Gargeya S."/>
            <person name="Fitzgerald M."/>
            <person name="Abouelleil A."/>
            <person name="Alvarado L."/>
            <person name="Berlin A.M."/>
            <person name="Chapman S.B."/>
            <person name="Dewar J."/>
            <person name="Goldberg J."/>
            <person name="Griggs A."/>
            <person name="Gujja S."/>
            <person name="Hansen M."/>
            <person name="Howarth C."/>
            <person name="Imamovic A."/>
            <person name="Larimer J."/>
            <person name="McCowan C."/>
            <person name="Murphy C."/>
            <person name="Pearson M."/>
            <person name="Priest M."/>
            <person name="Roberts A."/>
            <person name="Saif S."/>
            <person name="Shea T."/>
            <person name="Sykes S."/>
            <person name="Wortman J."/>
            <person name="Nusbaum C."/>
            <person name="Birren B."/>
        </authorList>
    </citation>
    <scope>NUCLEOTIDE SEQUENCE</scope>
    <source>
        <strain evidence="7">CBS 10737</strain>
    </source>
</reference>
<dbReference type="Gene3D" id="4.10.240.10">
    <property type="entry name" value="Zn(2)-C6 fungal-type DNA-binding domain"/>
    <property type="match status" value="1"/>
</dbReference>
<protein>
    <recommendedName>
        <fullName evidence="5">Zn(2)-C6 fungal-type domain-containing protein</fullName>
    </recommendedName>
</protein>
<keyword evidence="2" id="KW-0539">Nucleus</keyword>
<dbReference type="PANTHER" id="PTHR37534:SF46">
    <property type="entry name" value="ZN(II)2CYS6 TRANSCRIPTION FACTOR (EUROFUNG)"/>
    <property type="match status" value="1"/>
</dbReference>
<evidence type="ECO:0000256" key="4">
    <source>
        <dbReference type="SAM" id="Phobius"/>
    </source>
</evidence>
<dbReference type="EMBL" id="CP144522">
    <property type="protein sequence ID" value="WWC69636.1"/>
    <property type="molecule type" value="Genomic_DNA"/>
</dbReference>
<dbReference type="PROSITE" id="PS50048">
    <property type="entry name" value="ZN2_CY6_FUNGAL_2"/>
    <property type="match status" value="1"/>
</dbReference>
<keyword evidence="8" id="KW-1185">Reference proteome</keyword>
<dbReference type="InterPro" id="IPR036864">
    <property type="entry name" value="Zn2-C6_fun-type_DNA-bd_sf"/>
</dbReference>
<dbReference type="InterPro" id="IPR021858">
    <property type="entry name" value="Fun_TF"/>
</dbReference>
<dbReference type="PROSITE" id="PS00463">
    <property type="entry name" value="ZN2_CY6_FUNGAL_1"/>
    <property type="match status" value="1"/>
</dbReference>
<evidence type="ECO:0000256" key="1">
    <source>
        <dbReference type="ARBA" id="ARBA00004123"/>
    </source>
</evidence>
<evidence type="ECO:0000256" key="3">
    <source>
        <dbReference type="SAM" id="MobiDB-lite"/>
    </source>
</evidence>
<comment type="subcellular location">
    <subcellularLocation>
        <location evidence="1">Nucleus</location>
    </subcellularLocation>
</comment>
<evidence type="ECO:0000259" key="5">
    <source>
        <dbReference type="PROSITE" id="PS50048"/>
    </source>
</evidence>
<keyword evidence="4" id="KW-1133">Transmembrane helix</keyword>
<dbReference type="AlphaFoldDB" id="A0A1B9I9R2"/>
<proteinExistence type="predicted"/>
<name>A0A1B9I9R2_9TREE</name>
<organism evidence="6">
    <name type="scientific">Kwoniella pini CBS 10737</name>
    <dbReference type="NCBI Taxonomy" id="1296096"/>
    <lineage>
        <taxon>Eukaryota</taxon>
        <taxon>Fungi</taxon>
        <taxon>Dikarya</taxon>
        <taxon>Basidiomycota</taxon>
        <taxon>Agaricomycotina</taxon>
        <taxon>Tremellomycetes</taxon>
        <taxon>Tremellales</taxon>
        <taxon>Cryptococcaceae</taxon>
        <taxon>Kwoniella</taxon>
    </lineage>
</organism>
<feature type="transmembrane region" description="Helical" evidence="4">
    <location>
        <begin position="268"/>
        <end position="292"/>
    </location>
</feature>
<dbReference type="GO" id="GO:0000981">
    <property type="term" value="F:DNA-binding transcription factor activity, RNA polymerase II-specific"/>
    <property type="evidence" value="ECO:0007669"/>
    <property type="project" value="InterPro"/>
</dbReference>
<dbReference type="Pfam" id="PF00172">
    <property type="entry name" value="Zn_clus"/>
    <property type="match status" value="1"/>
</dbReference>
<evidence type="ECO:0000313" key="6">
    <source>
        <dbReference type="EMBL" id="OCF52131.1"/>
    </source>
</evidence>
<keyword evidence="4" id="KW-0472">Membrane</keyword>
<dbReference type="GO" id="GO:0008270">
    <property type="term" value="F:zinc ion binding"/>
    <property type="evidence" value="ECO:0007669"/>
    <property type="project" value="InterPro"/>
</dbReference>
<reference evidence="7" key="4">
    <citation type="submission" date="2024-02" db="EMBL/GenBank/DDBJ databases">
        <title>Comparative genomics of Cryptococcus and Kwoniella reveals pathogenesis evolution and contrasting modes of karyotype evolution via chromosome fusion or intercentromeric recombination.</title>
        <authorList>
            <person name="Coelho M.A."/>
            <person name="David-Palma M."/>
            <person name="Shea T."/>
            <person name="Bowers K."/>
            <person name="McGinley-Smith S."/>
            <person name="Mohammad A.W."/>
            <person name="Gnirke A."/>
            <person name="Yurkov A.M."/>
            <person name="Nowrousian M."/>
            <person name="Sun S."/>
            <person name="Cuomo C.A."/>
            <person name="Heitman J."/>
        </authorList>
    </citation>
    <scope>NUCLEOTIDE SEQUENCE</scope>
    <source>
        <strain evidence="7">CBS 10737</strain>
    </source>
</reference>
<feature type="compositionally biased region" description="Polar residues" evidence="3">
    <location>
        <begin position="72"/>
        <end position="96"/>
    </location>
</feature>
<dbReference type="PANTHER" id="PTHR37534">
    <property type="entry name" value="TRANSCRIPTIONAL ACTIVATOR PROTEIN UGA3"/>
    <property type="match status" value="1"/>
</dbReference>
<evidence type="ECO:0000256" key="2">
    <source>
        <dbReference type="ARBA" id="ARBA00023242"/>
    </source>
</evidence>
<reference evidence="6" key="3">
    <citation type="submission" date="2016-07" db="EMBL/GenBank/DDBJ databases">
        <title>Evolution of pathogenesis and genome organization in the Tremellales.</title>
        <authorList>
            <person name="Cuomo C."/>
            <person name="Litvintseva A."/>
            <person name="Heitman J."/>
            <person name="Chen Y."/>
            <person name="Sun S."/>
            <person name="Springer D."/>
            <person name="Dromer F."/>
            <person name="Young S."/>
            <person name="Zeng Q."/>
            <person name="Chapman S."/>
            <person name="Gujja S."/>
            <person name="Saif S."/>
            <person name="Birren B."/>
        </authorList>
    </citation>
    <scope>NUCLEOTIDE SEQUENCE</scope>
    <source>
        <strain evidence="6">CBS 10737</strain>
    </source>
</reference>
<feature type="region of interest" description="Disordered" evidence="3">
    <location>
        <begin position="49"/>
        <end position="145"/>
    </location>
</feature>
<dbReference type="CDD" id="cd00067">
    <property type="entry name" value="GAL4"/>
    <property type="match status" value="1"/>
</dbReference>
<dbReference type="STRING" id="1296096.A0A1B9I9R2"/>
<feature type="domain" description="Zn(2)-C6 fungal-type" evidence="5">
    <location>
        <begin position="13"/>
        <end position="43"/>
    </location>
</feature>
<evidence type="ECO:0000313" key="8">
    <source>
        <dbReference type="Proteomes" id="UP000094020"/>
    </source>
</evidence>
<dbReference type="Proteomes" id="UP000094020">
    <property type="component" value="Chromosome 4"/>
</dbReference>
<accession>A0A1B9I9R2</accession>
<dbReference type="InterPro" id="IPR001138">
    <property type="entry name" value="Zn2Cys6_DnaBD"/>
</dbReference>
<feature type="compositionally biased region" description="Basic residues" evidence="3">
    <location>
        <begin position="57"/>
        <end position="70"/>
    </location>
</feature>
<dbReference type="EMBL" id="KI894008">
    <property type="protein sequence ID" value="OCF52131.1"/>
    <property type="molecule type" value="Genomic_DNA"/>
</dbReference>
<feature type="compositionally biased region" description="Polar residues" evidence="3">
    <location>
        <begin position="115"/>
        <end position="141"/>
    </location>
</feature>
<gene>
    <name evidence="6" type="ORF">I206_01416</name>
    <name evidence="7" type="ORF">I206_103579</name>
</gene>
<dbReference type="SUPFAM" id="SSF57701">
    <property type="entry name" value="Zn2/Cys6 DNA-binding domain"/>
    <property type="match status" value="1"/>
</dbReference>
<evidence type="ECO:0000313" key="7">
    <source>
        <dbReference type="EMBL" id="WWC69636.1"/>
    </source>
</evidence>
<dbReference type="OrthoDB" id="5419315at2759"/>
<dbReference type="RefSeq" id="XP_019013350.1">
    <property type="nucleotide sequence ID" value="XM_019153189.1"/>
</dbReference>
<dbReference type="GO" id="GO:0005634">
    <property type="term" value="C:nucleus"/>
    <property type="evidence" value="ECO:0007669"/>
    <property type="project" value="UniProtKB-SubCell"/>
</dbReference>
<reference evidence="6" key="1">
    <citation type="submission" date="2013-07" db="EMBL/GenBank/DDBJ databases">
        <title>The Genome Sequence of Cryptococcus pinus CBS10737.</title>
        <authorList>
            <consortium name="The Broad Institute Genome Sequencing Platform"/>
            <person name="Cuomo C."/>
            <person name="Litvintseva A."/>
            <person name="Chen Y."/>
            <person name="Heitman J."/>
            <person name="Sun S."/>
            <person name="Springer D."/>
            <person name="Dromer F."/>
            <person name="Young S.K."/>
            <person name="Zeng Q."/>
            <person name="Gargeya S."/>
            <person name="Fitzgerald M."/>
            <person name="Abouelleil A."/>
            <person name="Alvarado L."/>
            <person name="Berlin A.M."/>
            <person name="Chapman S.B."/>
            <person name="Dewar J."/>
            <person name="Goldberg J."/>
            <person name="Griggs A."/>
            <person name="Gujja S."/>
            <person name="Hansen M."/>
            <person name="Howarth C."/>
            <person name="Imamovic A."/>
            <person name="Larimer J."/>
            <person name="McCowan C."/>
            <person name="Murphy C."/>
            <person name="Pearson M."/>
            <person name="Priest M."/>
            <person name="Roberts A."/>
            <person name="Saif S."/>
            <person name="Shea T."/>
            <person name="Sykes S."/>
            <person name="Wortman J."/>
            <person name="Nusbaum C."/>
            <person name="Birren B."/>
        </authorList>
    </citation>
    <scope>NUCLEOTIDE SEQUENCE [LARGE SCALE GENOMIC DNA]</scope>
    <source>
        <strain evidence="6">CBS 10737</strain>
    </source>
</reference>
<sequence length="644" mass="72599">MTSQASFKRRKDGCRTCRQRRVKCDRDKPSCGHCQRLSLVCRWPELIDTFTEDGPSRPKRQQTSRKRIHASRSMTTNDRSSVQLPENTRSTQNSTKDVAEDSLDLPNAASSSSSVQQDVTSFTDTSPPDLPGSNSGNNQASFDPVDQSLFNFNSGNYDQHNTKNAFDQLQSFADVNEPLLADINFDLFFGLNDPFAATFPTITGLDLTGNLQNNAPFNLADFSDDLSGSRRSFCTPVLPDAVDQRIATYFLETVSDGAITRQHNTPNYYISLFAASLFCPSLYAGMLAWSAWHMATTVPMDPTARQECLNYADRKYRLCGELLFQNLEFVNTDSETDLEAVYCSFMVYGQYGLVTCVPLEKLRHLLNEVDKMHQSRPLDSKSSPLLQRMASILALYDMKTSLFGLSEPLYTLHLGAAIFNSPETTVSTGAFSSVSSLHMLYLSAQSTVIEGRLREAREDQDVIGVRRILRLGDELYERICSIDKLLDPSKLDLYVDELHPIDENPNPVMTIQQQSINHDIRFEIMLACMYHGVVIQLSRILNYPTPIRSIDRTISMTLNLTRRDPMTLHGVLSLPIFFAGLETKDTNKYQEILEWFDTNNTGVNGAARVQNTRYLLEEVKKAESDGQRKDVGQIMRRTKLDTLV</sequence>
<dbReference type="SMART" id="SM00066">
    <property type="entry name" value="GAL4"/>
    <property type="match status" value="1"/>
</dbReference>
<dbReference type="Pfam" id="PF11951">
    <property type="entry name" value="Fungal_trans_2"/>
    <property type="match status" value="1"/>
</dbReference>
<keyword evidence="4" id="KW-0812">Transmembrane</keyword>